<reference evidence="5" key="1">
    <citation type="submission" date="2020-11" db="EMBL/GenBank/DDBJ databases">
        <authorList>
            <person name="Whitehead M."/>
        </authorList>
    </citation>
    <scope>NUCLEOTIDE SEQUENCE</scope>
    <source>
        <strain evidence="5">EGII</strain>
    </source>
</reference>
<accession>A0A811U0Q8</accession>
<dbReference type="Proteomes" id="UP000606786">
    <property type="component" value="Unassembled WGS sequence"/>
</dbReference>
<feature type="coiled-coil region" evidence="4">
    <location>
        <begin position="412"/>
        <end position="439"/>
    </location>
</feature>
<dbReference type="GO" id="GO:0005929">
    <property type="term" value="C:cilium"/>
    <property type="evidence" value="ECO:0007669"/>
    <property type="project" value="UniProtKB-SubCell"/>
</dbReference>
<comment type="subcellular location">
    <subcellularLocation>
        <location evidence="1">Cell projection</location>
        <location evidence="1">Cilium</location>
    </subcellularLocation>
</comment>
<keyword evidence="4" id="KW-0175">Coiled coil</keyword>
<keyword evidence="6" id="KW-1185">Reference proteome</keyword>
<dbReference type="AlphaFoldDB" id="A0A811U0Q8"/>
<gene>
    <name evidence="5" type="ORF">CCAP1982_LOCUS1507</name>
</gene>
<evidence type="ECO:0000256" key="3">
    <source>
        <dbReference type="ARBA" id="ARBA00023273"/>
    </source>
</evidence>
<evidence type="ECO:0000313" key="5">
    <source>
        <dbReference type="EMBL" id="CAD6992662.1"/>
    </source>
</evidence>
<keyword evidence="2" id="KW-0969">Cilium</keyword>
<sequence length="582" mass="68558">MPFLKCNLLQASSYDFLHNALPTAVAGCCSAICGGGEFHIVQRWLLVEQCLGQLHTQSARALASRHVAWRSASANDWAHFEFINRTDRKSLYTQIKQLVKTAQDVAAKELEQRREELRSMLEREDLIYEEEFAKKVKSRIDEDIQQRKDALIKIKEKRRQKEQKFLAAKTVQQHFESCCELRDALRHKETLQTKDAQLEQMLDNQRAFRRQRQLDDYWCKVRDANTQRYDQRQAAENKVKCDLNRSMRCMLDEQVEMHNREEERLRELKHAEAKELDKLLEDLRLEEFDRMRQGVPEKTVAYRNQLLEMIANNKAKRDAEECERIADHRQLMRDVAREQREHSAAMLQRQRAVYNATMEYLEYARRMRDLEEKARQARNARIDDLRHVDICTKSNIQRELQRKAEIAALCYAELRRQICEEYERRLRDLAERSEQKIMENRFARPEKTRGETMAERFELRKALDAQVAENARIHAAQEAKYNAELKLAVNDSEFCKELAATYLREGIDYLPPHDNWLIYACPEKNYVSKQITAKAESNVKSDSYEKLCGCATRAGLECTHFNWSAVGRGAAAVRKRRELETC</sequence>
<dbReference type="PROSITE" id="PS51257">
    <property type="entry name" value="PROKAR_LIPOPROTEIN"/>
    <property type="match status" value="1"/>
</dbReference>
<name>A0A811U0Q8_CERCA</name>
<feature type="coiled-coil region" evidence="4">
    <location>
        <begin position="251"/>
        <end position="286"/>
    </location>
</feature>
<dbReference type="PANTHER" id="PTHR31183:SF1">
    <property type="entry name" value="CILIA- AND FLAGELLA-ASSOCIATED PROTEIN 53"/>
    <property type="match status" value="1"/>
</dbReference>
<dbReference type="InterPro" id="IPR043596">
    <property type="entry name" value="CFAP53/TCHP"/>
</dbReference>
<feature type="coiled-coil region" evidence="4">
    <location>
        <begin position="107"/>
        <end position="164"/>
    </location>
</feature>
<dbReference type="EMBL" id="CAJHJT010000001">
    <property type="protein sequence ID" value="CAD6992662.1"/>
    <property type="molecule type" value="Genomic_DNA"/>
</dbReference>
<evidence type="ECO:0000256" key="4">
    <source>
        <dbReference type="SAM" id="Coils"/>
    </source>
</evidence>
<evidence type="ECO:0000256" key="2">
    <source>
        <dbReference type="ARBA" id="ARBA00023069"/>
    </source>
</evidence>
<protein>
    <submittedName>
        <fullName evidence="5">(Mediterranean fruit fly) hypothetical protein</fullName>
    </submittedName>
</protein>
<organism evidence="5 6">
    <name type="scientific">Ceratitis capitata</name>
    <name type="common">Mediterranean fruit fly</name>
    <name type="synonym">Tephritis capitata</name>
    <dbReference type="NCBI Taxonomy" id="7213"/>
    <lineage>
        <taxon>Eukaryota</taxon>
        <taxon>Metazoa</taxon>
        <taxon>Ecdysozoa</taxon>
        <taxon>Arthropoda</taxon>
        <taxon>Hexapoda</taxon>
        <taxon>Insecta</taxon>
        <taxon>Pterygota</taxon>
        <taxon>Neoptera</taxon>
        <taxon>Endopterygota</taxon>
        <taxon>Diptera</taxon>
        <taxon>Brachycera</taxon>
        <taxon>Muscomorpha</taxon>
        <taxon>Tephritoidea</taxon>
        <taxon>Tephritidae</taxon>
        <taxon>Ceratitis</taxon>
        <taxon>Ceratitis</taxon>
    </lineage>
</organism>
<evidence type="ECO:0000313" key="6">
    <source>
        <dbReference type="Proteomes" id="UP000606786"/>
    </source>
</evidence>
<keyword evidence="3" id="KW-0966">Cell projection</keyword>
<proteinExistence type="predicted"/>
<dbReference type="OrthoDB" id="75950at2759"/>
<evidence type="ECO:0000256" key="1">
    <source>
        <dbReference type="ARBA" id="ARBA00004138"/>
    </source>
</evidence>
<dbReference type="PANTHER" id="PTHR31183">
    <property type="entry name" value="TRICHOPLEIN KERATIN FILAMENT-BINDING PROTEIN FAMILY MEMBER"/>
    <property type="match status" value="1"/>
</dbReference>
<comment type="caution">
    <text evidence="5">The sequence shown here is derived from an EMBL/GenBank/DDBJ whole genome shotgun (WGS) entry which is preliminary data.</text>
</comment>